<organism evidence="3 4">
    <name type="scientific">Peronospora matthiolae</name>
    <dbReference type="NCBI Taxonomy" id="2874970"/>
    <lineage>
        <taxon>Eukaryota</taxon>
        <taxon>Sar</taxon>
        <taxon>Stramenopiles</taxon>
        <taxon>Oomycota</taxon>
        <taxon>Peronosporomycetes</taxon>
        <taxon>Peronosporales</taxon>
        <taxon>Peronosporaceae</taxon>
        <taxon>Peronospora</taxon>
    </lineage>
</organism>
<proteinExistence type="predicted"/>
<evidence type="ECO:0000313" key="3">
    <source>
        <dbReference type="EMBL" id="CAK7944498.1"/>
    </source>
</evidence>
<evidence type="ECO:0000313" key="4">
    <source>
        <dbReference type="Proteomes" id="UP001162060"/>
    </source>
</evidence>
<dbReference type="Proteomes" id="UP001162060">
    <property type="component" value="Unassembled WGS sequence"/>
</dbReference>
<name>A0AAV1VFH1_9STRA</name>
<comment type="caution">
    <text evidence="3">The sequence shown here is derived from an EMBL/GenBank/DDBJ whole genome shotgun (WGS) entry which is preliminary data.</text>
</comment>
<dbReference type="EMBL" id="CAKLBY020000032">
    <property type="protein sequence ID" value="CAK7907585.1"/>
    <property type="molecule type" value="Genomic_DNA"/>
</dbReference>
<protein>
    <submittedName>
        <fullName evidence="3">Uncharacterized protein</fullName>
    </submittedName>
</protein>
<evidence type="ECO:0000256" key="1">
    <source>
        <dbReference type="SAM" id="MobiDB-lite"/>
    </source>
</evidence>
<accession>A0AAV1VFH1</accession>
<sequence length="256" mass="27947">MAVKFSFKALAKVTRAALKIWHRVAKYTTKPLLSQGVDGDMAMAQDSRRVFDTRAQLERRTHIAFDDKLKLLTPDEATVYPPPASPTKVVALANWEAAPTFVLDDHLGNGFPRVSADRLLNKCNPFLSGKRRARSDDDTTSDAQTASTDGSIVLENGVKTRDDGTDEVDIAEKRGSSTHQKVAMQAKGEQISAPCFDACAKEDVEAAKPSKRPSCWVCVGHGRYVKRGRPFPRKLCRLSPAKSKVFVGSAIGTGSE</sequence>
<evidence type="ECO:0000313" key="2">
    <source>
        <dbReference type="EMBL" id="CAK7907585.1"/>
    </source>
</evidence>
<gene>
    <name evidence="3" type="ORF">PM001_LOCUS29648</name>
    <name evidence="2" type="ORF">PM001_LOCUS3564</name>
</gene>
<reference evidence="3" key="1">
    <citation type="submission" date="2024-01" db="EMBL/GenBank/DDBJ databases">
        <authorList>
            <person name="Webb A."/>
        </authorList>
    </citation>
    <scope>NUCLEOTIDE SEQUENCE</scope>
    <source>
        <strain evidence="3">Pm1</strain>
    </source>
</reference>
<dbReference type="EMBL" id="CAKLBY020000308">
    <property type="protein sequence ID" value="CAK7944498.1"/>
    <property type="molecule type" value="Genomic_DNA"/>
</dbReference>
<feature type="region of interest" description="Disordered" evidence="1">
    <location>
        <begin position="130"/>
        <end position="165"/>
    </location>
</feature>
<dbReference type="AlphaFoldDB" id="A0AAV1VFH1"/>